<name>A0A3Q3VJ22_MOLML</name>
<dbReference type="PANTHER" id="PTHR35447:SF1">
    <property type="entry name" value="BH3-INTERACTING DOMAIN DEATH AGONIST"/>
    <property type="match status" value="1"/>
</dbReference>
<dbReference type="STRING" id="94237.ENSMMOP00000000751"/>
<reference evidence="9" key="1">
    <citation type="submission" date="2025-08" db="UniProtKB">
        <authorList>
            <consortium name="Ensembl"/>
        </authorList>
    </citation>
    <scope>IDENTIFICATION</scope>
</reference>
<evidence type="ECO:0000256" key="6">
    <source>
        <dbReference type="ARBA" id="ARBA00022787"/>
    </source>
</evidence>
<dbReference type="AlphaFoldDB" id="A0A3Q3VJ22"/>
<dbReference type="GO" id="GO:0005829">
    <property type="term" value="C:cytosol"/>
    <property type="evidence" value="ECO:0007669"/>
    <property type="project" value="TreeGrafter"/>
</dbReference>
<dbReference type="GO" id="GO:2001238">
    <property type="term" value="P:positive regulation of extrinsic apoptotic signaling pathway"/>
    <property type="evidence" value="ECO:0007669"/>
    <property type="project" value="TreeGrafter"/>
</dbReference>
<dbReference type="PANTHER" id="PTHR35447">
    <property type="entry name" value="BH3-INTERACTING DOMAIN DEATH AGONIST"/>
    <property type="match status" value="1"/>
</dbReference>
<dbReference type="InterPro" id="IPR010479">
    <property type="entry name" value="BID"/>
</dbReference>
<dbReference type="Ensembl" id="ENSMMOT00000000764.1">
    <property type="protein sequence ID" value="ENSMMOP00000000751.1"/>
    <property type="gene ID" value="ENSMMOG00000000639.1"/>
</dbReference>
<evidence type="ECO:0000313" key="9">
    <source>
        <dbReference type="Ensembl" id="ENSMMOP00000000751.1"/>
    </source>
</evidence>
<dbReference type="GO" id="GO:0005741">
    <property type="term" value="C:mitochondrial outer membrane"/>
    <property type="evidence" value="ECO:0007669"/>
    <property type="project" value="UniProtKB-SubCell"/>
</dbReference>
<keyword evidence="10" id="KW-1185">Reference proteome</keyword>
<dbReference type="OMA" id="MQDLHPI"/>
<evidence type="ECO:0000256" key="1">
    <source>
        <dbReference type="ARBA" id="ARBA00004294"/>
    </source>
</evidence>
<keyword evidence="8" id="KW-0472">Membrane</keyword>
<evidence type="ECO:0000256" key="5">
    <source>
        <dbReference type="ARBA" id="ARBA00022703"/>
    </source>
</evidence>
<evidence type="ECO:0000256" key="4">
    <source>
        <dbReference type="ARBA" id="ARBA00022490"/>
    </source>
</evidence>
<evidence type="ECO:0000256" key="7">
    <source>
        <dbReference type="ARBA" id="ARBA00023128"/>
    </source>
</evidence>
<dbReference type="InterPro" id="IPR036834">
    <property type="entry name" value="Bcl-2-like_sf"/>
</dbReference>
<sequence>MDELGNLASGQNTALLVLTFLQADCGNAEYRKEILSLGQEINLTWDINWNSFREDKDLETDGHLSTCVTGFGFGVEPSLELQQPGECSTKNILYTKLCAIGDVRVFSLCTVLSPCLRPLQEWIDHLSWEVNRLMGQNVTFKDLAQEQVIVALTLTLVKGVCKHTPQLLRNLFNTALRTLNRKGSDDSFGFIVKS</sequence>
<evidence type="ECO:0000256" key="8">
    <source>
        <dbReference type="ARBA" id="ARBA00023136"/>
    </source>
</evidence>
<organism evidence="9 10">
    <name type="scientific">Mola mola</name>
    <name type="common">Ocean sunfish</name>
    <name type="synonym">Tetraodon mola</name>
    <dbReference type="NCBI Taxonomy" id="94237"/>
    <lineage>
        <taxon>Eukaryota</taxon>
        <taxon>Metazoa</taxon>
        <taxon>Chordata</taxon>
        <taxon>Craniata</taxon>
        <taxon>Vertebrata</taxon>
        <taxon>Euteleostomi</taxon>
        <taxon>Actinopterygii</taxon>
        <taxon>Neopterygii</taxon>
        <taxon>Teleostei</taxon>
        <taxon>Neoteleostei</taxon>
        <taxon>Acanthomorphata</taxon>
        <taxon>Eupercaria</taxon>
        <taxon>Tetraodontiformes</taxon>
        <taxon>Molidae</taxon>
        <taxon>Mola</taxon>
    </lineage>
</organism>
<evidence type="ECO:0000256" key="3">
    <source>
        <dbReference type="ARBA" id="ARBA00015802"/>
    </source>
</evidence>
<dbReference type="Gene3D" id="1.10.437.10">
    <property type="entry name" value="Blc2-like"/>
    <property type="match status" value="1"/>
</dbReference>
<keyword evidence="5" id="KW-0053">Apoptosis</keyword>
<dbReference type="Pfam" id="PF06393">
    <property type="entry name" value="BID"/>
    <property type="match status" value="1"/>
</dbReference>
<dbReference type="GO" id="GO:2001244">
    <property type="term" value="P:positive regulation of intrinsic apoptotic signaling pathway"/>
    <property type="evidence" value="ECO:0007669"/>
    <property type="project" value="TreeGrafter"/>
</dbReference>
<reference evidence="9" key="2">
    <citation type="submission" date="2025-09" db="UniProtKB">
        <authorList>
            <consortium name="Ensembl"/>
        </authorList>
    </citation>
    <scope>IDENTIFICATION</scope>
</reference>
<comment type="subcellular location">
    <subcellularLocation>
        <location evidence="2">Cytoplasm</location>
    </subcellularLocation>
    <subcellularLocation>
        <location evidence="1">Mitochondrion outer membrane</location>
    </subcellularLocation>
</comment>
<dbReference type="SUPFAM" id="SSF56854">
    <property type="entry name" value="Bcl-2 inhibitors of programmed cell death"/>
    <property type="match status" value="1"/>
</dbReference>
<dbReference type="Proteomes" id="UP000261620">
    <property type="component" value="Unplaced"/>
</dbReference>
<accession>A0A3Q3VJ22</accession>
<dbReference type="GO" id="GO:0090200">
    <property type="term" value="P:positive regulation of release of cytochrome c from mitochondria"/>
    <property type="evidence" value="ECO:0007669"/>
    <property type="project" value="TreeGrafter"/>
</dbReference>
<dbReference type="GO" id="GO:0008637">
    <property type="term" value="P:apoptotic mitochondrial changes"/>
    <property type="evidence" value="ECO:0007669"/>
    <property type="project" value="TreeGrafter"/>
</dbReference>
<keyword evidence="7" id="KW-0496">Mitochondrion</keyword>
<keyword evidence="4" id="KW-0963">Cytoplasm</keyword>
<proteinExistence type="predicted"/>
<evidence type="ECO:0000256" key="2">
    <source>
        <dbReference type="ARBA" id="ARBA00004496"/>
    </source>
</evidence>
<keyword evidence="6" id="KW-1000">Mitochondrion outer membrane</keyword>
<evidence type="ECO:0000313" key="10">
    <source>
        <dbReference type="Proteomes" id="UP000261620"/>
    </source>
</evidence>
<protein>
    <recommendedName>
        <fullName evidence="3">BH3-interacting domain death agonist</fullName>
    </recommendedName>
</protein>